<dbReference type="InterPro" id="IPR014016">
    <property type="entry name" value="UvrD-like_ATP-bd"/>
</dbReference>
<dbReference type="SUPFAM" id="SSF52540">
    <property type="entry name" value="P-loop containing nucleoside triphosphate hydrolases"/>
    <property type="match status" value="1"/>
</dbReference>
<dbReference type="InterPro" id="IPR027417">
    <property type="entry name" value="P-loop_NTPase"/>
</dbReference>
<dbReference type="InterPro" id="IPR000212">
    <property type="entry name" value="DNA_helicase_UvrD/REP"/>
</dbReference>
<evidence type="ECO:0000313" key="15">
    <source>
        <dbReference type="Proteomes" id="UP000198584"/>
    </source>
</evidence>
<dbReference type="FunFam" id="1.10.10.160:FF:000001">
    <property type="entry name" value="ATP-dependent DNA helicase"/>
    <property type="match status" value="1"/>
</dbReference>
<keyword evidence="4 10" id="KW-0347">Helicase</keyword>
<dbReference type="STRING" id="571932.SAMN05421743_11023"/>
<evidence type="ECO:0000256" key="7">
    <source>
        <dbReference type="ARBA" id="ARBA00023235"/>
    </source>
</evidence>
<dbReference type="GO" id="GO:0000725">
    <property type="term" value="P:recombinational repair"/>
    <property type="evidence" value="ECO:0007669"/>
    <property type="project" value="TreeGrafter"/>
</dbReference>
<dbReference type="Gene3D" id="1.10.10.160">
    <property type="match status" value="1"/>
</dbReference>
<keyword evidence="15" id="KW-1185">Reference proteome</keyword>
<dbReference type="Pfam" id="PF21196">
    <property type="entry name" value="PcrA_UvrD_tudor"/>
    <property type="match status" value="1"/>
</dbReference>
<keyword evidence="3 10" id="KW-0378">Hydrolase</keyword>
<dbReference type="GO" id="GO:0005829">
    <property type="term" value="C:cytosol"/>
    <property type="evidence" value="ECO:0007669"/>
    <property type="project" value="TreeGrafter"/>
</dbReference>
<dbReference type="PANTHER" id="PTHR11070:SF2">
    <property type="entry name" value="ATP-DEPENDENT DNA HELICASE SRS2"/>
    <property type="match status" value="1"/>
</dbReference>
<dbReference type="EC" id="5.6.2.4" evidence="11"/>
<name>A0A1H4EY33_9BACI</name>
<evidence type="ECO:0000313" key="14">
    <source>
        <dbReference type="EMBL" id="SEA89934.1"/>
    </source>
</evidence>
<dbReference type="CDD" id="cd17932">
    <property type="entry name" value="DEXQc_UvrD"/>
    <property type="match status" value="1"/>
</dbReference>
<gene>
    <name evidence="14" type="ORF">SAMN05421743_11023</name>
</gene>
<dbReference type="Gene3D" id="3.40.50.300">
    <property type="entry name" value="P-loop containing nucleotide triphosphate hydrolases"/>
    <property type="match status" value="2"/>
</dbReference>
<dbReference type="GO" id="GO:0043138">
    <property type="term" value="F:3'-5' DNA helicase activity"/>
    <property type="evidence" value="ECO:0007669"/>
    <property type="project" value="UniProtKB-EC"/>
</dbReference>
<dbReference type="PROSITE" id="PS51198">
    <property type="entry name" value="UVRD_HELICASE_ATP_BIND"/>
    <property type="match status" value="1"/>
</dbReference>
<evidence type="ECO:0000256" key="1">
    <source>
        <dbReference type="ARBA" id="ARBA00009922"/>
    </source>
</evidence>
<dbReference type="CDD" id="cd18807">
    <property type="entry name" value="SF1_C_UvrD"/>
    <property type="match status" value="1"/>
</dbReference>
<dbReference type="GO" id="GO:0006260">
    <property type="term" value="P:DNA replication"/>
    <property type="evidence" value="ECO:0007669"/>
    <property type="project" value="InterPro"/>
</dbReference>
<feature type="domain" description="UvrD-like helicase ATP-binding" evidence="12">
    <location>
        <begin position="10"/>
        <end position="289"/>
    </location>
</feature>
<keyword evidence="7" id="KW-0413">Isomerase</keyword>
<dbReference type="Pfam" id="PF00580">
    <property type="entry name" value="UvrD-helicase"/>
    <property type="match status" value="1"/>
</dbReference>
<evidence type="ECO:0000256" key="9">
    <source>
        <dbReference type="ARBA" id="ARBA00048988"/>
    </source>
</evidence>
<evidence type="ECO:0000256" key="2">
    <source>
        <dbReference type="ARBA" id="ARBA00022741"/>
    </source>
</evidence>
<evidence type="ECO:0000256" key="11">
    <source>
        <dbReference type="RuleBase" id="RU364053"/>
    </source>
</evidence>
<dbReference type="OrthoDB" id="9810135at2"/>
<dbReference type="GO" id="GO:0005524">
    <property type="term" value="F:ATP binding"/>
    <property type="evidence" value="ECO:0007669"/>
    <property type="project" value="UniProtKB-UniRule"/>
</dbReference>
<evidence type="ECO:0000259" key="12">
    <source>
        <dbReference type="PROSITE" id="PS51198"/>
    </source>
</evidence>
<feature type="domain" description="UvrD-like helicase C-terminal" evidence="13">
    <location>
        <begin position="290"/>
        <end position="567"/>
    </location>
</feature>
<accession>A0A1H4EY33</accession>
<dbReference type="InterPro" id="IPR005751">
    <property type="entry name" value="ATP-dep_DNA_helicase_PcrA"/>
</dbReference>
<comment type="catalytic activity">
    <reaction evidence="8">
        <text>Couples ATP hydrolysis with the unwinding of duplex DNA by translocating in the 3'-5' direction.</text>
        <dbReference type="EC" id="5.6.2.4"/>
    </reaction>
</comment>
<dbReference type="Gene3D" id="1.10.486.10">
    <property type="entry name" value="PCRA, domain 4"/>
    <property type="match status" value="1"/>
</dbReference>
<dbReference type="GO" id="GO:0016887">
    <property type="term" value="F:ATP hydrolysis activity"/>
    <property type="evidence" value="ECO:0007669"/>
    <property type="project" value="RHEA"/>
</dbReference>
<dbReference type="PROSITE" id="PS51217">
    <property type="entry name" value="UVRD_HELICASE_CTER"/>
    <property type="match status" value="1"/>
</dbReference>
<reference evidence="14 15" key="1">
    <citation type="submission" date="2016-10" db="EMBL/GenBank/DDBJ databases">
        <authorList>
            <person name="de Groot N.N."/>
        </authorList>
    </citation>
    <scope>NUCLEOTIDE SEQUENCE [LARGE SCALE GENOMIC DNA]</scope>
    <source>
        <strain evidence="14 15">CCM7597</strain>
    </source>
</reference>
<evidence type="ECO:0000256" key="8">
    <source>
        <dbReference type="ARBA" id="ARBA00034617"/>
    </source>
</evidence>
<evidence type="ECO:0000256" key="6">
    <source>
        <dbReference type="ARBA" id="ARBA00023125"/>
    </source>
</evidence>
<organism evidence="14 15">
    <name type="scientific">Thalassobacillus cyri</name>
    <dbReference type="NCBI Taxonomy" id="571932"/>
    <lineage>
        <taxon>Bacteria</taxon>
        <taxon>Bacillati</taxon>
        <taxon>Bacillota</taxon>
        <taxon>Bacilli</taxon>
        <taxon>Bacillales</taxon>
        <taxon>Bacillaceae</taxon>
        <taxon>Thalassobacillus</taxon>
    </lineage>
</organism>
<dbReference type="GO" id="GO:0003677">
    <property type="term" value="F:DNA binding"/>
    <property type="evidence" value="ECO:0007669"/>
    <property type="project" value="UniProtKB-KW"/>
</dbReference>
<dbReference type="FunFam" id="1.10.486.10:FF:000003">
    <property type="entry name" value="ATP-dependent DNA helicase"/>
    <property type="match status" value="1"/>
</dbReference>
<dbReference type="InterPro" id="IPR014017">
    <property type="entry name" value="DNA_helicase_UvrD-like_C"/>
</dbReference>
<sequence>MAQAINGLLKGLNKEQRNAVTHTEGPLLIMAGAGSGKTRVLTHRIAYLLQEKEVSPRSILAITFTNKAAREMKERVESLVGAEGDAIWMSTFHSMCVRILRRDIDRIGFDRNFSILDSSDQLSVIKQVLKQLNLDPKKWDPRAMLGAISGAKNELMSPDDYSQQAGSFYEEQVAEVYKRYTKTLRKNQSLDFDDLIMQTLNLFDRVPEVLEYYQRRFQYIHVDEYQDTNHAQYQLVNQLASRYQNLCVVGDSDQSIYRWRGADIQNILSFENDYPNARVIMLEQNYRSTKLILDAANKVIENNSGRKPKRLWTANDGGEKIFYHEAATEREESLFVTNKIEDMVHDRKCQYKDIAILYRTNAQSRTIEETFVKAGIPYQMIGGTKFYDRKEIKDMLAYLRLIANPNDDLSFTRVVNEPKRGVGKTSIEKLQAYAADHDISLYEAAAEVDFVGVSARAAKAIMDFRTMIRNWTQQQEFLSATDMVQEVIDKTGYEEMLKNEKSIEAQSRLENIEEFKSVTKNFEENSEDKTLIAFLTDLALIADIDQMDEDPMGDNKVVLMTLHSAKGLEFPIVFLIGMEENVFPHSRSIMDDDEMEEERRLAYVGITRAEKQLYMSHAKMRTLYGRTNMNPVSRFINEIPADMIEGKAEKESLPFFNNQIRSTGFEAPAQPKRAAQKIKKKPASGGEKITWQAGDKAQHKKWGEGTVVKVQGEGEAMELDIAFPAPVGVKRLLAKFAPITKG</sequence>
<dbReference type="RefSeq" id="WP_093045353.1">
    <property type="nucleotide sequence ID" value="NZ_FNQR01000010.1"/>
</dbReference>
<dbReference type="Pfam" id="PF13361">
    <property type="entry name" value="UvrD_C"/>
    <property type="match status" value="1"/>
</dbReference>
<dbReference type="PANTHER" id="PTHR11070">
    <property type="entry name" value="UVRD / RECB / PCRA DNA HELICASE FAMILY MEMBER"/>
    <property type="match status" value="1"/>
</dbReference>
<dbReference type="GO" id="GO:0033202">
    <property type="term" value="C:DNA helicase complex"/>
    <property type="evidence" value="ECO:0007669"/>
    <property type="project" value="TreeGrafter"/>
</dbReference>
<protein>
    <recommendedName>
        <fullName evidence="11">ATP-dependent DNA helicase</fullName>
        <ecNumber evidence="11">5.6.2.4</ecNumber>
    </recommendedName>
</protein>
<evidence type="ECO:0000259" key="13">
    <source>
        <dbReference type="PROSITE" id="PS51217"/>
    </source>
</evidence>
<comment type="catalytic activity">
    <reaction evidence="9 11">
        <text>ATP + H2O = ADP + phosphate + H(+)</text>
        <dbReference type="Rhea" id="RHEA:13065"/>
        <dbReference type="ChEBI" id="CHEBI:15377"/>
        <dbReference type="ChEBI" id="CHEBI:15378"/>
        <dbReference type="ChEBI" id="CHEBI:30616"/>
        <dbReference type="ChEBI" id="CHEBI:43474"/>
        <dbReference type="ChEBI" id="CHEBI:456216"/>
        <dbReference type="EC" id="5.6.2.4"/>
    </reaction>
</comment>
<dbReference type="Proteomes" id="UP000198584">
    <property type="component" value="Unassembled WGS sequence"/>
</dbReference>
<keyword evidence="5 10" id="KW-0067">ATP-binding</keyword>
<dbReference type="NCBIfam" id="TIGR01073">
    <property type="entry name" value="pcrA"/>
    <property type="match status" value="1"/>
</dbReference>
<evidence type="ECO:0000256" key="4">
    <source>
        <dbReference type="ARBA" id="ARBA00022806"/>
    </source>
</evidence>
<keyword evidence="2 10" id="KW-0547">Nucleotide-binding</keyword>
<evidence type="ECO:0000256" key="10">
    <source>
        <dbReference type="PROSITE-ProRule" id="PRU00560"/>
    </source>
</evidence>
<dbReference type="AlphaFoldDB" id="A0A1H4EY33"/>
<keyword evidence="6 11" id="KW-0238">DNA-binding</keyword>
<dbReference type="EMBL" id="FNQR01000010">
    <property type="protein sequence ID" value="SEA89934.1"/>
    <property type="molecule type" value="Genomic_DNA"/>
</dbReference>
<comment type="similarity">
    <text evidence="1 11">Belongs to the helicase family. UvrD subfamily.</text>
</comment>
<dbReference type="InterPro" id="IPR013986">
    <property type="entry name" value="DExx_box_DNA_helicase_dom_sf"/>
</dbReference>
<dbReference type="GO" id="GO:0009314">
    <property type="term" value="P:response to radiation"/>
    <property type="evidence" value="ECO:0007669"/>
    <property type="project" value="UniProtKB-ARBA"/>
</dbReference>
<evidence type="ECO:0000256" key="3">
    <source>
        <dbReference type="ARBA" id="ARBA00022801"/>
    </source>
</evidence>
<evidence type="ECO:0000256" key="5">
    <source>
        <dbReference type="ARBA" id="ARBA00022840"/>
    </source>
</evidence>
<feature type="binding site" evidence="10">
    <location>
        <begin position="31"/>
        <end position="38"/>
    </location>
    <ligand>
        <name>ATP</name>
        <dbReference type="ChEBI" id="CHEBI:30616"/>
    </ligand>
</feature>
<proteinExistence type="inferred from homology"/>